<protein>
    <submittedName>
        <fullName evidence="2">EpsG family protein</fullName>
    </submittedName>
</protein>
<reference evidence="2 3" key="1">
    <citation type="submission" date="2023-05" db="EMBL/GenBank/DDBJ databases">
        <title>[ruminococcus] sp. nov., isolated from a pig farm feces dump.</title>
        <authorList>
            <person name="Chang Y.-H."/>
        </authorList>
    </citation>
    <scope>NUCLEOTIDE SEQUENCE [LARGE SCALE GENOMIC DNA]</scope>
    <source>
        <strain evidence="2 3">YH-rum2234</strain>
    </source>
</reference>
<evidence type="ECO:0000313" key="2">
    <source>
        <dbReference type="EMBL" id="MDI9241564.1"/>
    </source>
</evidence>
<feature type="transmembrane region" description="Helical" evidence="1">
    <location>
        <begin position="311"/>
        <end position="331"/>
    </location>
</feature>
<organism evidence="2 3">
    <name type="scientific">Fusibacillus kribbianus</name>
    <dbReference type="NCBI Taxonomy" id="3044208"/>
    <lineage>
        <taxon>Bacteria</taxon>
        <taxon>Bacillati</taxon>
        <taxon>Bacillota</taxon>
        <taxon>Clostridia</taxon>
        <taxon>Lachnospirales</taxon>
        <taxon>Lachnospiraceae</taxon>
        <taxon>Fusibacillus</taxon>
    </lineage>
</organism>
<accession>A0AAP4BBX3</accession>
<proteinExistence type="predicted"/>
<dbReference type="Proteomes" id="UP001300383">
    <property type="component" value="Unassembled WGS sequence"/>
</dbReference>
<feature type="transmembrane region" description="Helical" evidence="1">
    <location>
        <begin position="37"/>
        <end position="54"/>
    </location>
</feature>
<feature type="transmembrane region" description="Helical" evidence="1">
    <location>
        <begin position="214"/>
        <end position="239"/>
    </location>
</feature>
<feature type="transmembrane region" description="Helical" evidence="1">
    <location>
        <begin position="343"/>
        <end position="360"/>
    </location>
</feature>
<keyword evidence="1" id="KW-0812">Transmembrane</keyword>
<dbReference type="AlphaFoldDB" id="A0AAP4BBX3"/>
<feature type="transmembrane region" description="Helical" evidence="1">
    <location>
        <begin position="148"/>
        <end position="171"/>
    </location>
</feature>
<feature type="transmembrane region" description="Helical" evidence="1">
    <location>
        <begin position="6"/>
        <end position="25"/>
    </location>
</feature>
<dbReference type="EMBL" id="JASGBQ010000003">
    <property type="protein sequence ID" value="MDI9241564.1"/>
    <property type="molecule type" value="Genomic_DNA"/>
</dbReference>
<keyword evidence="3" id="KW-1185">Reference proteome</keyword>
<evidence type="ECO:0000256" key="1">
    <source>
        <dbReference type="SAM" id="Phobius"/>
    </source>
</evidence>
<name>A0AAP4BBX3_9FIRM</name>
<keyword evidence="1" id="KW-1133">Transmembrane helix</keyword>
<dbReference type="RefSeq" id="WP_283230071.1">
    <property type="nucleotide sequence ID" value="NZ_JASGBQ010000003.1"/>
</dbReference>
<dbReference type="InterPro" id="IPR049458">
    <property type="entry name" value="EpsG-like"/>
</dbReference>
<feature type="transmembrane region" description="Helical" evidence="1">
    <location>
        <begin position="177"/>
        <end position="202"/>
    </location>
</feature>
<evidence type="ECO:0000313" key="3">
    <source>
        <dbReference type="Proteomes" id="UP001300383"/>
    </source>
</evidence>
<keyword evidence="1" id="KW-0472">Membrane</keyword>
<sequence length="367" mass="41797">MTLTNYWWLLIWLAVAGGFLAIAASKKPVQVLGKTEYRWSWPAVILLACPYAVWCMNRRFIGDTEAYRKTFRGLPESFSQLLVYLSENTKDKGFTILATVIKSIIGNNDKLFFLVIASFQLFCVVYFFRKYSTDFILCMFMFVASTDYLSWMFNGMRQFIAVSIVLLSFGFVLKKKYVPAICLILLAATIHGSALLMLPIIFVIQGKAWNKRTLFMMIGIGVAILFIDQFTSILDTMLAETQYSDLITNEIWTSDDGTNIFRVLFYSIPAGLSLVGKRYVDKENSPVINMCVNCSICTSMIYLLSAFSSGIYIGRLPIYTTLQGYVAVPWLIDHMFTKESARLVKIALVVGYLAFFYYQMHVAWGIL</sequence>
<gene>
    <name evidence="2" type="ORF">QJ036_03610</name>
</gene>
<feature type="transmembrane region" description="Helical" evidence="1">
    <location>
        <begin position="287"/>
        <end position="305"/>
    </location>
</feature>
<dbReference type="Pfam" id="PF14897">
    <property type="entry name" value="EpsG"/>
    <property type="match status" value="1"/>
</dbReference>
<comment type="caution">
    <text evidence="2">The sequence shown here is derived from an EMBL/GenBank/DDBJ whole genome shotgun (WGS) entry which is preliminary data.</text>
</comment>
<feature type="transmembrane region" description="Helical" evidence="1">
    <location>
        <begin position="111"/>
        <end position="128"/>
    </location>
</feature>